<protein>
    <submittedName>
        <fullName evidence="1">SRPBCC family protein</fullName>
    </submittedName>
</protein>
<reference evidence="1 2" key="1">
    <citation type="journal article" date="2019" name="Int. J. Syst. Evol. Microbiol.">
        <title>The Global Catalogue of Microorganisms (GCM) 10K type strain sequencing project: providing services to taxonomists for standard genome sequencing and annotation.</title>
        <authorList>
            <consortium name="The Broad Institute Genomics Platform"/>
            <consortium name="The Broad Institute Genome Sequencing Center for Infectious Disease"/>
            <person name="Wu L."/>
            <person name="Ma J."/>
        </authorList>
    </citation>
    <scope>NUCLEOTIDE SEQUENCE [LARGE SCALE GENOMIC DNA]</scope>
    <source>
        <strain evidence="1 2">JCM 4542</strain>
    </source>
</reference>
<keyword evidence="2" id="KW-1185">Reference proteome</keyword>
<evidence type="ECO:0000313" key="1">
    <source>
        <dbReference type="EMBL" id="GAA2710699.1"/>
    </source>
</evidence>
<proteinExistence type="predicted"/>
<evidence type="ECO:0000313" key="2">
    <source>
        <dbReference type="Proteomes" id="UP001500886"/>
    </source>
</evidence>
<dbReference type="SUPFAM" id="SSF55961">
    <property type="entry name" value="Bet v1-like"/>
    <property type="match status" value="1"/>
</dbReference>
<dbReference type="CDD" id="cd07812">
    <property type="entry name" value="SRPBCC"/>
    <property type="match status" value="1"/>
</dbReference>
<dbReference type="InterPro" id="IPR023393">
    <property type="entry name" value="START-like_dom_sf"/>
</dbReference>
<name>A0ABN3TPR4_9ACTN</name>
<dbReference type="Gene3D" id="3.30.530.20">
    <property type="match status" value="1"/>
</dbReference>
<dbReference type="Proteomes" id="UP001500886">
    <property type="component" value="Unassembled WGS sequence"/>
</dbReference>
<dbReference type="Pfam" id="PF10604">
    <property type="entry name" value="Polyketide_cyc2"/>
    <property type="match status" value="1"/>
</dbReference>
<gene>
    <name evidence="1" type="ORF">GCM10010315_11020</name>
</gene>
<sequence length="179" mass="19299">MRLADAPGAQEEIRIDAPAAVVWKLVTDIGLPARLSTELQSTAWLDGATGAEPGARFEGFNRHPYAGEWRTVSHVVGLVPERLFSWAVTDPDGRYGGGEADPAHPIATWKFELEPDGPEGAATLLRQSVRMGPAPSGISVAIARMPDREEELVAMRLEEFKAGMRATLEGVKRLAEEGA</sequence>
<dbReference type="RefSeq" id="WP_344433574.1">
    <property type="nucleotide sequence ID" value="NZ_BAAASL010000003.1"/>
</dbReference>
<organism evidence="1 2">
    <name type="scientific">Streptomyces luteosporeus</name>
    <dbReference type="NCBI Taxonomy" id="173856"/>
    <lineage>
        <taxon>Bacteria</taxon>
        <taxon>Bacillati</taxon>
        <taxon>Actinomycetota</taxon>
        <taxon>Actinomycetes</taxon>
        <taxon>Kitasatosporales</taxon>
        <taxon>Streptomycetaceae</taxon>
        <taxon>Streptomyces</taxon>
    </lineage>
</organism>
<dbReference type="InterPro" id="IPR019587">
    <property type="entry name" value="Polyketide_cyclase/dehydratase"/>
</dbReference>
<accession>A0ABN3TPR4</accession>
<comment type="caution">
    <text evidence="1">The sequence shown here is derived from an EMBL/GenBank/DDBJ whole genome shotgun (WGS) entry which is preliminary data.</text>
</comment>
<dbReference type="EMBL" id="BAAASL010000003">
    <property type="protein sequence ID" value="GAA2710699.1"/>
    <property type="molecule type" value="Genomic_DNA"/>
</dbReference>